<reference evidence="8 9" key="1">
    <citation type="journal article" date="2019" name="Int. J. Syst. Evol. Microbiol.">
        <title>Capsulimonas corticalis gen. nov., sp. nov., an aerobic capsulated bacterium, of a novel bacterial order, Capsulimonadales ord. nov., of the class Armatimonadia of the phylum Armatimonadetes.</title>
        <authorList>
            <person name="Li J."/>
            <person name="Kudo C."/>
            <person name="Tonouchi A."/>
        </authorList>
    </citation>
    <scope>NUCLEOTIDE SEQUENCE [LARGE SCALE GENOMIC DNA]</scope>
    <source>
        <strain evidence="8 9">AX-7</strain>
    </source>
</reference>
<evidence type="ECO:0000259" key="7">
    <source>
        <dbReference type="Pfam" id="PF09335"/>
    </source>
</evidence>
<dbReference type="KEGG" id="ccot:CCAX7_40440"/>
<proteinExistence type="inferred from homology"/>
<dbReference type="InterPro" id="IPR032816">
    <property type="entry name" value="VTT_dom"/>
</dbReference>
<protein>
    <submittedName>
        <fullName evidence="8">Alkaline phosphatase</fullName>
    </submittedName>
</protein>
<keyword evidence="3" id="KW-1003">Cell membrane</keyword>
<dbReference type="PANTHER" id="PTHR42709:SF6">
    <property type="entry name" value="UNDECAPRENYL PHOSPHATE TRANSPORTER A"/>
    <property type="match status" value="1"/>
</dbReference>
<evidence type="ECO:0000256" key="2">
    <source>
        <dbReference type="ARBA" id="ARBA00010792"/>
    </source>
</evidence>
<evidence type="ECO:0000313" key="8">
    <source>
        <dbReference type="EMBL" id="BDI31993.1"/>
    </source>
</evidence>
<dbReference type="Pfam" id="PF09335">
    <property type="entry name" value="VTT_dom"/>
    <property type="match status" value="1"/>
</dbReference>
<accession>A0A402D4S9</accession>
<evidence type="ECO:0000256" key="5">
    <source>
        <dbReference type="ARBA" id="ARBA00022989"/>
    </source>
</evidence>
<dbReference type="EMBL" id="AP025739">
    <property type="protein sequence ID" value="BDI31993.1"/>
    <property type="molecule type" value="Genomic_DNA"/>
</dbReference>
<dbReference type="InterPro" id="IPR051311">
    <property type="entry name" value="DedA_domain"/>
</dbReference>
<dbReference type="FunCoup" id="A0A402D4S9">
    <property type="interactions" value="340"/>
</dbReference>
<evidence type="ECO:0000256" key="6">
    <source>
        <dbReference type="ARBA" id="ARBA00023136"/>
    </source>
</evidence>
<keyword evidence="4" id="KW-0812">Transmembrane</keyword>
<comment type="similarity">
    <text evidence="2">Belongs to the DedA family.</text>
</comment>
<evidence type="ECO:0000256" key="3">
    <source>
        <dbReference type="ARBA" id="ARBA00022475"/>
    </source>
</evidence>
<evidence type="ECO:0000313" key="9">
    <source>
        <dbReference type="Proteomes" id="UP000287394"/>
    </source>
</evidence>
<evidence type="ECO:0000256" key="1">
    <source>
        <dbReference type="ARBA" id="ARBA00004651"/>
    </source>
</evidence>
<dbReference type="AlphaFoldDB" id="A0A402D4S9"/>
<dbReference type="GO" id="GO:0005886">
    <property type="term" value="C:plasma membrane"/>
    <property type="evidence" value="ECO:0007669"/>
    <property type="project" value="UniProtKB-SubCell"/>
</dbReference>
<keyword evidence="9" id="KW-1185">Reference proteome</keyword>
<keyword evidence="5" id="KW-1133">Transmembrane helix</keyword>
<feature type="domain" description="VTT" evidence="7">
    <location>
        <begin position="33"/>
        <end position="162"/>
    </location>
</feature>
<name>A0A402D4S9_9BACT</name>
<comment type="subcellular location">
    <subcellularLocation>
        <location evidence="1">Cell membrane</location>
        <topology evidence="1">Multi-pass membrane protein</topology>
    </subcellularLocation>
</comment>
<dbReference type="OrthoDB" id="9813426at2"/>
<sequence>MIHLINWVTHLIATLGYPGVVLLMALESACIPIPSEAIMPFAGSLIVTDPARHFNIHVLAFVGAFGNLLGSIVAYWVGAIGGRPFLEKYGKYVLISHHDMDLADRFFQRYGEWTALFSRLLPIVRTFISLPAGIARMNFPKFCLFTFIGALPFCYLLTYAGIKLGEHWHQVHTWLQKADIFIGVIIVALFGLWLWRHLKPSPKPSTN</sequence>
<dbReference type="Proteomes" id="UP000287394">
    <property type="component" value="Chromosome"/>
</dbReference>
<gene>
    <name evidence="8" type="ORF">CCAX7_40440</name>
</gene>
<dbReference type="PANTHER" id="PTHR42709">
    <property type="entry name" value="ALKALINE PHOSPHATASE LIKE PROTEIN"/>
    <property type="match status" value="1"/>
</dbReference>
<evidence type="ECO:0000256" key="4">
    <source>
        <dbReference type="ARBA" id="ARBA00022692"/>
    </source>
</evidence>
<dbReference type="RefSeq" id="WP_119324504.1">
    <property type="nucleotide sequence ID" value="NZ_AP025739.1"/>
</dbReference>
<organism evidence="8 9">
    <name type="scientific">Capsulimonas corticalis</name>
    <dbReference type="NCBI Taxonomy" id="2219043"/>
    <lineage>
        <taxon>Bacteria</taxon>
        <taxon>Bacillati</taxon>
        <taxon>Armatimonadota</taxon>
        <taxon>Armatimonadia</taxon>
        <taxon>Capsulimonadales</taxon>
        <taxon>Capsulimonadaceae</taxon>
        <taxon>Capsulimonas</taxon>
    </lineage>
</organism>
<keyword evidence="6" id="KW-0472">Membrane</keyword>